<dbReference type="KEGG" id="mph:MLP_28860"/>
<dbReference type="PANTHER" id="PTHR43394:SF1">
    <property type="entry name" value="ATP-BINDING CASSETTE SUB-FAMILY B MEMBER 10, MITOCHONDRIAL"/>
    <property type="match status" value="1"/>
</dbReference>
<dbReference type="InterPro" id="IPR036640">
    <property type="entry name" value="ABC1_TM_sf"/>
</dbReference>
<organism evidence="7 8">
    <name type="scientific">Microlunatus phosphovorus (strain ATCC 700054 / DSM 10555 / JCM 9379 / NBRC 101784 / NCIMB 13414 / VKM Ac-1990 / NM-1)</name>
    <dbReference type="NCBI Taxonomy" id="1032480"/>
    <lineage>
        <taxon>Bacteria</taxon>
        <taxon>Bacillati</taxon>
        <taxon>Actinomycetota</taxon>
        <taxon>Actinomycetes</taxon>
        <taxon>Propionibacteriales</taxon>
        <taxon>Propionibacteriaceae</taxon>
        <taxon>Microlunatus</taxon>
    </lineage>
</organism>
<feature type="transmembrane region" description="Helical" evidence="5">
    <location>
        <begin position="68"/>
        <end position="88"/>
    </location>
</feature>
<dbReference type="HOGENOM" id="CLU_1048939_0_0_11"/>
<evidence type="ECO:0000256" key="5">
    <source>
        <dbReference type="SAM" id="Phobius"/>
    </source>
</evidence>
<dbReference type="Proteomes" id="UP000007947">
    <property type="component" value="Chromosome"/>
</dbReference>
<name>F5XJK0_MICPN</name>
<evidence type="ECO:0000256" key="2">
    <source>
        <dbReference type="ARBA" id="ARBA00022692"/>
    </source>
</evidence>
<dbReference type="PROSITE" id="PS50929">
    <property type="entry name" value="ABC_TM1F"/>
    <property type="match status" value="1"/>
</dbReference>
<evidence type="ECO:0000259" key="6">
    <source>
        <dbReference type="PROSITE" id="PS50929"/>
    </source>
</evidence>
<dbReference type="EMBL" id="AP012204">
    <property type="protein sequence ID" value="BAK35900.1"/>
    <property type="molecule type" value="Genomic_DNA"/>
</dbReference>
<keyword evidence="3 5" id="KW-1133">Transmembrane helix</keyword>
<dbReference type="PANTHER" id="PTHR43394">
    <property type="entry name" value="ATP-DEPENDENT PERMEASE MDL1, MITOCHONDRIAL"/>
    <property type="match status" value="1"/>
</dbReference>
<feature type="transmembrane region" description="Helical" evidence="5">
    <location>
        <begin position="143"/>
        <end position="164"/>
    </location>
</feature>
<reference evidence="7 8" key="1">
    <citation type="submission" date="2011-05" db="EMBL/GenBank/DDBJ databases">
        <title>Whole genome sequence of Microlunatus phosphovorus NM-1.</title>
        <authorList>
            <person name="Hosoyama A."/>
            <person name="Sasaki K."/>
            <person name="Harada T."/>
            <person name="Igarashi R."/>
            <person name="Kawakoshi A."/>
            <person name="Sasagawa M."/>
            <person name="Fukada J."/>
            <person name="Nakamura S."/>
            <person name="Katano Y."/>
            <person name="Hanada S."/>
            <person name="Kamagata Y."/>
            <person name="Nakamura N."/>
            <person name="Yamazaki S."/>
            <person name="Fujita N."/>
        </authorList>
    </citation>
    <scope>NUCLEOTIDE SEQUENCE [LARGE SCALE GENOMIC DNA]</scope>
    <source>
        <strain evidence="8">ATCC 700054 / DSM 10555 / JCM 9379 / NBRC 101784 / NCIMB 13414 / VKM Ac-1990 / NM-1</strain>
    </source>
</reference>
<sequence length="265" mass="28140">MTSFAAATRSVPPTRGPWSYLAWLVWQQRRRVALGAFLGTAWTVGLVVPPYLLSQAVDALVDADRRVVLAWSTALVVSGAVLAGLGIWRHRTMSQVRMDAAFRTVSVVTAQAVRLGATLNQRSRAGEVVTIGIGDVWTIGRSLTVTGPGVGAVLAYGAIAVLLFRVSALLAVVVLIGVPILALILGPAMGRLQNTGTAYRSQQGTLTGRIIDIIGGLSVLNGLGGKETYARRFRQESQELQRQGYRVGRVTSLIQALGLGLPTLS</sequence>
<keyword evidence="8" id="KW-1185">Reference proteome</keyword>
<gene>
    <name evidence="7" type="ordered locus">MLP_28860</name>
</gene>
<dbReference type="eggNOG" id="COG4988">
    <property type="taxonomic scope" value="Bacteria"/>
</dbReference>
<keyword evidence="2 5" id="KW-0812">Transmembrane</keyword>
<dbReference type="AlphaFoldDB" id="F5XJK0"/>
<accession>F5XJK0</accession>
<feature type="transmembrane region" description="Helical" evidence="5">
    <location>
        <begin position="32"/>
        <end position="53"/>
    </location>
</feature>
<feature type="domain" description="ABC transmembrane type-1" evidence="6">
    <location>
        <begin position="33"/>
        <end position="265"/>
    </location>
</feature>
<evidence type="ECO:0000256" key="1">
    <source>
        <dbReference type="ARBA" id="ARBA00004651"/>
    </source>
</evidence>
<dbReference type="Gene3D" id="1.20.1560.10">
    <property type="entry name" value="ABC transporter type 1, transmembrane domain"/>
    <property type="match status" value="1"/>
</dbReference>
<feature type="transmembrane region" description="Helical" evidence="5">
    <location>
        <begin position="170"/>
        <end position="190"/>
    </location>
</feature>
<dbReference type="SUPFAM" id="SSF90123">
    <property type="entry name" value="ABC transporter transmembrane region"/>
    <property type="match status" value="1"/>
</dbReference>
<evidence type="ECO:0000256" key="3">
    <source>
        <dbReference type="ARBA" id="ARBA00022989"/>
    </source>
</evidence>
<dbReference type="Pfam" id="PF00664">
    <property type="entry name" value="ABC_membrane"/>
    <property type="match status" value="1"/>
</dbReference>
<dbReference type="STRING" id="1032480.MLP_28860"/>
<dbReference type="RefSeq" id="WP_013863769.1">
    <property type="nucleotide sequence ID" value="NC_015635.1"/>
</dbReference>
<protein>
    <submittedName>
        <fullName evidence="7">Putative ABC transporter permease protein</fullName>
    </submittedName>
</protein>
<evidence type="ECO:0000313" key="8">
    <source>
        <dbReference type="Proteomes" id="UP000007947"/>
    </source>
</evidence>
<dbReference type="InterPro" id="IPR039421">
    <property type="entry name" value="Type_1_exporter"/>
</dbReference>
<dbReference type="InterPro" id="IPR011527">
    <property type="entry name" value="ABC1_TM_dom"/>
</dbReference>
<dbReference type="GO" id="GO:0005886">
    <property type="term" value="C:plasma membrane"/>
    <property type="evidence" value="ECO:0007669"/>
    <property type="project" value="UniProtKB-SubCell"/>
</dbReference>
<comment type="subcellular location">
    <subcellularLocation>
        <location evidence="1">Cell membrane</location>
        <topology evidence="1">Multi-pass membrane protein</topology>
    </subcellularLocation>
</comment>
<evidence type="ECO:0000256" key="4">
    <source>
        <dbReference type="ARBA" id="ARBA00023136"/>
    </source>
</evidence>
<evidence type="ECO:0000313" key="7">
    <source>
        <dbReference type="EMBL" id="BAK35900.1"/>
    </source>
</evidence>
<dbReference type="GO" id="GO:0015421">
    <property type="term" value="F:ABC-type oligopeptide transporter activity"/>
    <property type="evidence" value="ECO:0007669"/>
    <property type="project" value="TreeGrafter"/>
</dbReference>
<dbReference type="GO" id="GO:0005524">
    <property type="term" value="F:ATP binding"/>
    <property type="evidence" value="ECO:0007669"/>
    <property type="project" value="InterPro"/>
</dbReference>
<proteinExistence type="predicted"/>
<keyword evidence="4 5" id="KW-0472">Membrane</keyword>